<dbReference type="InterPro" id="IPR052619">
    <property type="entry name" value="Phage_lysozyme-like"/>
</dbReference>
<protein>
    <submittedName>
        <fullName evidence="5">Uncharacterized protein</fullName>
    </submittedName>
</protein>
<keyword evidence="1" id="KW-0929">Antimicrobial</keyword>
<dbReference type="EMBL" id="JBHFFA010000008">
    <property type="protein sequence ID" value="KAL2607759.1"/>
    <property type="molecule type" value="Genomic_DNA"/>
</dbReference>
<dbReference type="InterPro" id="IPR023346">
    <property type="entry name" value="Lysozyme-like_dom_sf"/>
</dbReference>
<evidence type="ECO:0000256" key="2">
    <source>
        <dbReference type="ARBA" id="ARBA00022638"/>
    </source>
</evidence>
<feature type="chain" id="PRO_5044881717" evidence="4">
    <location>
        <begin position="21"/>
        <end position="238"/>
    </location>
</feature>
<dbReference type="GO" id="GO:0003824">
    <property type="term" value="F:catalytic activity"/>
    <property type="evidence" value="ECO:0007669"/>
    <property type="project" value="UniProtKB-KW"/>
</dbReference>
<gene>
    <name evidence="5" type="ORF">R1flu_026332</name>
</gene>
<dbReference type="PANTHER" id="PTHR37406:SF1">
    <property type="entry name" value="T4-TYPE LYSOZYME 1-RELATED"/>
    <property type="match status" value="1"/>
</dbReference>
<dbReference type="GO" id="GO:0031640">
    <property type="term" value="P:killing of cells of another organism"/>
    <property type="evidence" value="ECO:0007669"/>
    <property type="project" value="UniProtKB-KW"/>
</dbReference>
<evidence type="ECO:0000256" key="4">
    <source>
        <dbReference type="SAM" id="SignalP"/>
    </source>
</evidence>
<name>A0ABD1XFN0_9MARC</name>
<reference evidence="5 6" key="1">
    <citation type="submission" date="2024-09" db="EMBL/GenBank/DDBJ databases">
        <title>Chromosome-scale assembly of Riccia fluitans.</title>
        <authorList>
            <person name="Paukszto L."/>
            <person name="Sawicki J."/>
            <person name="Karawczyk K."/>
            <person name="Piernik-Szablinska J."/>
            <person name="Szczecinska M."/>
            <person name="Mazdziarz M."/>
        </authorList>
    </citation>
    <scope>NUCLEOTIDE SEQUENCE [LARGE SCALE GENOMIC DNA]</scope>
    <source>
        <strain evidence="5">Rf_01</strain>
        <tissue evidence="5">Aerial parts of the thallus</tissue>
    </source>
</reference>
<proteinExistence type="predicted"/>
<evidence type="ECO:0000256" key="3">
    <source>
        <dbReference type="SAM" id="Coils"/>
    </source>
</evidence>
<dbReference type="AlphaFoldDB" id="A0ABD1XFN0"/>
<accession>A0ABD1XFN0</accession>
<comment type="caution">
    <text evidence="5">The sequence shown here is derived from an EMBL/GenBank/DDBJ whole genome shotgun (WGS) entry which is preliminary data.</text>
</comment>
<sequence>MARANIRLVVLVAVAAIVFSAPLIAARNAQPFVNRREESEVACCVGSAGQLLQDHEGRNRWAYNHRGGFRAVGAGYNLDDNPEERRKELEEALSLDYDKVYKGEIFLDELQISELLILDAKRALRRAEKNVERFSELCCSLRAVFADIQHTAGSADKFPRDDLDKFIEKAASEDYENAAEELKRTKWCSERRNRGRCCHNFDFVKQGCSKQQGSWHVVSELIESLTLLNKVVPSKGGF</sequence>
<keyword evidence="4" id="KW-0732">Signal</keyword>
<keyword evidence="3" id="KW-0175">Coiled coil</keyword>
<dbReference type="InterPro" id="IPR023347">
    <property type="entry name" value="Lysozyme_dom_sf"/>
</dbReference>
<keyword evidence="6" id="KW-1185">Reference proteome</keyword>
<dbReference type="SUPFAM" id="SSF53955">
    <property type="entry name" value="Lysozyme-like"/>
    <property type="match status" value="1"/>
</dbReference>
<organism evidence="5 6">
    <name type="scientific">Riccia fluitans</name>
    <dbReference type="NCBI Taxonomy" id="41844"/>
    <lineage>
        <taxon>Eukaryota</taxon>
        <taxon>Viridiplantae</taxon>
        <taxon>Streptophyta</taxon>
        <taxon>Embryophyta</taxon>
        <taxon>Marchantiophyta</taxon>
        <taxon>Marchantiopsida</taxon>
        <taxon>Marchantiidae</taxon>
        <taxon>Marchantiales</taxon>
        <taxon>Ricciaceae</taxon>
        <taxon>Riccia</taxon>
    </lineage>
</organism>
<evidence type="ECO:0000313" key="6">
    <source>
        <dbReference type="Proteomes" id="UP001605036"/>
    </source>
</evidence>
<evidence type="ECO:0000313" key="5">
    <source>
        <dbReference type="EMBL" id="KAL2607759.1"/>
    </source>
</evidence>
<keyword evidence="2" id="KW-0081">Bacteriolytic enzyme</keyword>
<dbReference type="Gene3D" id="1.10.530.40">
    <property type="match status" value="1"/>
</dbReference>
<dbReference type="PANTHER" id="PTHR37406">
    <property type="entry name" value="T4-TYPE LYSOZYME 1-RELATED"/>
    <property type="match status" value="1"/>
</dbReference>
<feature type="coiled-coil region" evidence="3">
    <location>
        <begin position="110"/>
        <end position="137"/>
    </location>
</feature>
<feature type="signal peptide" evidence="4">
    <location>
        <begin position="1"/>
        <end position="20"/>
    </location>
</feature>
<dbReference type="Proteomes" id="UP001605036">
    <property type="component" value="Unassembled WGS sequence"/>
</dbReference>
<evidence type="ECO:0000256" key="1">
    <source>
        <dbReference type="ARBA" id="ARBA00022529"/>
    </source>
</evidence>
<dbReference type="GO" id="GO:0042742">
    <property type="term" value="P:defense response to bacterium"/>
    <property type="evidence" value="ECO:0007669"/>
    <property type="project" value="UniProtKB-KW"/>
</dbReference>